<dbReference type="AlphaFoldDB" id="A0A6C0AD11"/>
<evidence type="ECO:0000313" key="2">
    <source>
        <dbReference type="EMBL" id="QHS77542.1"/>
    </source>
</evidence>
<accession>A0A6C0AD11</accession>
<dbReference type="EMBL" id="MN740554">
    <property type="protein sequence ID" value="QHS77542.1"/>
    <property type="molecule type" value="Genomic_DNA"/>
</dbReference>
<dbReference type="Pfam" id="PF14216">
    <property type="entry name" value="DUF4326"/>
    <property type="match status" value="1"/>
</dbReference>
<feature type="domain" description="DUF4326" evidence="1">
    <location>
        <begin position="20"/>
        <end position="111"/>
    </location>
</feature>
<sequence>MSVVNVKVKYLRPKYSNIIEWINDKNNVYIGRKNIVIINNQRWPLKSSPFANPFKVGKDGTREEVIKRYKIYIIDKIEKDSNLKKELLDLEGKNLGCWCKPESCHGDILIELIEKYKFE</sequence>
<name>A0A6C0AD11_9ZZZZ</name>
<evidence type="ECO:0000259" key="1">
    <source>
        <dbReference type="Pfam" id="PF14216"/>
    </source>
</evidence>
<protein>
    <recommendedName>
        <fullName evidence="1">DUF4326 domain-containing protein</fullName>
    </recommendedName>
</protein>
<reference evidence="2" key="1">
    <citation type="journal article" date="2020" name="Nature">
        <title>Giant virus diversity and host interactions through global metagenomics.</title>
        <authorList>
            <person name="Schulz F."/>
            <person name="Roux S."/>
            <person name="Paez-Espino D."/>
            <person name="Jungbluth S."/>
            <person name="Walsh D.A."/>
            <person name="Denef V.J."/>
            <person name="McMahon K.D."/>
            <person name="Konstantinidis K.T."/>
            <person name="Eloe-Fadrosh E.A."/>
            <person name="Kyrpides N.C."/>
            <person name="Woyke T."/>
        </authorList>
    </citation>
    <scope>NUCLEOTIDE SEQUENCE</scope>
    <source>
        <strain evidence="2">GVMAG-S-1004661-13</strain>
    </source>
</reference>
<organism evidence="2">
    <name type="scientific">viral metagenome</name>
    <dbReference type="NCBI Taxonomy" id="1070528"/>
    <lineage>
        <taxon>unclassified sequences</taxon>
        <taxon>metagenomes</taxon>
        <taxon>organismal metagenomes</taxon>
    </lineage>
</organism>
<dbReference type="InterPro" id="IPR025475">
    <property type="entry name" value="DUF4326"/>
</dbReference>
<proteinExistence type="predicted"/>